<dbReference type="Proteomes" id="UP000267516">
    <property type="component" value="Segment"/>
</dbReference>
<organism evidence="1">
    <name type="scientific">White spot syndrome virus</name>
    <dbReference type="NCBI Taxonomy" id="342409"/>
    <lineage>
        <taxon>Viruses</taxon>
        <taxon>Viruses incertae sedis</taxon>
        <taxon>Naldaviricetes</taxon>
        <taxon>Nimaviridae</taxon>
        <taxon>Whispovirus</taxon>
    </lineage>
</organism>
<sequence>MSRNELKRFWVLADPDIWNSYQFSFCCRPPHVFMCICWLRSTIFPHQKFLKNFSASLEFRGWTAG</sequence>
<protein>
    <submittedName>
        <fullName evidence="1">ORF908</fullName>
    </submittedName>
</protein>
<name>A0A2D3I6R7_9VIRU</name>
<dbReference type="EMBL" id="MF768985">
    <property type="protein sequence ID" value="ATU84096.1"/>
    <property type="molecule type" value="Genomic_DNA"/>
</dbReference>
<proteinExistence type="predicted"/>
<accession>A0A2D3I6R7</accession>
<evidence type="ECO:0000313" key="1">
    <source>
        <dbReference type="EMBL" id="ATU84096.1"/>
    </source>
</evidence>
<reference evidence="1" key="1">
    <citation type="journal article" date="2018" name="Aquaculture">
        <title>Complete genome sequence of a white spot syndrome virus associated with a disease incursion in Australia.</title>
        <authorList>
            <person name="Oakey J."/>
            <person name="Smith C.S."/>
        </authorList>
    </citation>
    <scope>NUCLEOTIDE SEQUENCE [LARGE SCALE GENOMIC DNA]</scope>
    <source>
        <strain evidence="1">WSSV-AU</strain>
    </source>
</reference>